<protein>
    <recommendedName>
        <fullName evidence="3">Secreted protein</fullName>
    </recommendedName>
</protein>
<organism evidence="2">
    <name type="scientific">Anguilla anguilla</name>
    <name type="common">European freshwater eel</name>
    <name type="synonym">Muraena anguilla</name>
    <dbReference type="NCBI Taxonomy" id="7936"/>
    <lineage>
        <taxon>Eukaryota</taxon>
        <taxon>Metazoa</taxon>
        <taxon>Chordata</taxon>
        <taxon>Craniata</taxon>
        <taxon>Vertebrata</taxon>
        <taxon>Euteleostomi</taxon>
        <taxon>Actinopterygii</taxon>
        <taxon>Neopterygii</taxon>
        <taxon>Teleostei</taxon>
        <taxon>Anguilliformes</taxon>
        <taxon>Anguillidae</taxon>
        <taxon>Anguilla</taxon>
    </lineage>
</organism>
<dbReference type="AlphaFoldDB" id="A0A0E9Q1H3"/>
<reference evidence="2" key="2">
    <citation type="journal article" date="2015" name="Fish Shellfish Immunol.">
        <title>Early steps in the European eel (Anguilla anguilla)-Vibrio vulnificus interaction in the gills: Role of the RtxA13 toxin.</title>
        <authorList>
            <person name="Callol A."/>
            <person name="Pajuelo D."/>
            <person name="Ebbesson L."/>
            <person name="Teles M."/>
            <person name="MacKenzie S."/>
            <person name="Amaro C."/>
        </authorList>
    </citation>
    <scope>NUCLEOTIDE SEQUENCE</scope>
</reference>
<sequence>MCVCAHSCVCACMFLCVVCVCVCVCEGESGREFFWCFPPRGREESGDTSPYCCVSRRLFSGWMLAVIRAP</sequence>
<dbReference type="EMBL" id="GBXM01098230">
    <property type="protein sequence ID" value="JAH10347.1"/>
    <property type="molecule type" value="Transcribed_RNA"/>
</dbReference>
<evidence type="ECO:0000313" key="2">
    <source>
        <dbReference type="EMBL" id="JAH10347.1"/>
    </source>
</evidence>
<name>A0A0E9Q1H3_ANGAN</name>
<evidence type="ECO:0000256" key="1">
    <source>
        <dbReference type="SAM" id="SignalP"/>
    </source>
</evidence>
<reference evidence="2" key="1">
    <citation type="submission" date="2014-11" db="EMBL/GenBank/DDBJ databases">
        <authorList>
            <person name="Amaro Gonzalez C."/>
        </authorList>
    </citation>
    <scope>NUCLEOTIDE SEQUENCE</scope>
</reference>
<keyword evidence="1" id="KW-0732">Signal</keyword>
<evidence type="ECO:0008006" key="3">
    <source>
        <dbReference type="Google" id="ProtNLM"/>
    </source>
</evidence>
<feature type="chain" id="PRO_5002430840" description="Secreted protein" evidence="1">
    <location>
        <begin position="28"/>
        <end position="70"/>
    </location>
</feature>
<feature type="signal peptide" evidence="1">
    <location>
        <begin position="1"/>
        <end position="27"/>
    </location>
</feature>
<proteinExistence type="predicted"/>
<accession>A0A0E9Q1H3</accession>